<proteinExistence type="predicted"/>
<sequence length="66" mass="7029">MLIFPLTKNFIFGSSEKLIFFIQINGTGNADNNVITGTTGNNSLAGGAGNDIFPHLPNPTDQYLGE</sequence>
<reference evidence="2" key="1">
    <citation type="journal article" date="2020" name="ISME J.">
        <title>Comparative genomics reveals insights into cyanobacterial evolution and habitat adaptation.</title>
        <authorList>
            <person name="Chen M.Y."/>
            <person name="Teng W.K."/>
            <person name="Zhao L."/>
            <person name="Hu C.X."/>
            <person name="Zhou Y.K."/>
            <person name="Han B.P."/>
            <person name="Song L.R."/>
            <person name="Shu W.S."/>
        </authorList>
    </citation>
    <scope>NUCLEOTIDE SEQUENCE [LARGE SCALE GENOMIC DNA]</scope>
    <source>
        <strain evidence="2">FACHB-251</strain>
    </source>
</reference>
<evidence type="ECO:0000313" key="1">
    <source>
        <dbReference type="EMBL" id="MBD2296347.1"/>
    </source>
</evidence>
<dbReference type="SUPFAM" id="SSF51120">
    <property type="entry name" value="beta-Roll"/>
    <property type="match status" value="1"/>
</dbReference>
<dbReference type="GO" id="GO:0005509">
    <property type="term" value="F:calcium ion binding"/>
    <property type="evidence" value="ECO:0007669"/>
    <property type="project" value="InterPro"/>
</dbReference>
<comment type="caution">
    <text evidence="1">The sequence shown here is derived from an EMBL/GenBank/DDBJ whole genome shotgun (WGS) entry which is preliminary data.</text>
</comment>
<dbReference type="InterPro" id="IPR001343">
    <property type="entry name" value="Hemolysn_Ca-bd"/>
</dbReference>
<protein>
    <submittedName>
        <fullName evidence="1">Uncharacterized protein</fullName>
    </submittedName>
</protein>
<accession>A0A927A1N2</accession>
<evidence type="ECO:0000313" key="2">
    <source>
        <dbReference type="Proteomes" id="UP000662185"/>
    </source>
</evidence>
<dbReference type="AlphaFoldDB" id="A0A927A1N2"/>
<organism evidence="1 2">
    <name type="scientific">Anabaena sphaerica FACHB-251</name>
    <dbReference type="NCBI Taxonomy" id="2692883"/>
    <lineage>
        <taxon>Bacteria</taxon>
        <taxon>Bacillati</taxon>
        <taxon>Cyanobacteriota</taxon>
        <taxon>Cyanophyceae</taxon>
        <taxon>Nostocales</taxon>
        <taxon>Nostocaceae</taxon>
        <taxon>Anabaena</taxon>
    </lineage>
</organism>
<gene>
    <name evidence="1" type="ORF">H6G06_23400</name>
</gene>
<dbReference type="InterPro" id="IPR011049">
    <property type="entry name" value="Serralysin-like_metalloprot_C"/>
</dbReference>
<dbReference type="Gene3D" id="2.150.10.10">
    <property type="entry name" value="Serralysin-like metalloprotease, C-terminal"/>
    <property type="match status" value="1"/>
</dbReference>
<dbReference type="Pfam" id="PF00353">
    <property type="entry name" value="HemolysinCabind"/>
    <property type="match status" value="1"/>
</dbReference>
<keyword evidence="2" id="KW-1185">Reference proteome</keyword>
<name>A0A927A1N2_9NOST</name>
<dbReference type="EMBL" id="JACJQU010000021">
    <property type="protein sequence ID" value="MBD2296347.1"/>
    <property type="molecule type" value="Genomic_DNA"/>
</dbReference>
<dbReference type="Proteomes" id="UP000662185">
    <property type="component" value="Unassembled WGS sequence"/>
</dbReference>